<comment type="caution">
    <text evidence="2">The sequence shown here is derived from an EMBL/GenBank/DDBJ whole genome shotgun (WGS) entry which is preliminary data.</text>
</comment>
<keyword evidence="1" id="KW-1133">Transmembrane helix</keyword>
<dbReference type="PANTHER" id="PTHR45689:SF14">
    <property type="entry name" value="CYCLIC NUCLEOTIDE-GATED CATION CHANNEL SUBUNIT A-LIKE PROTEIN"/>
    <property type="match status" value="1"/>
</dbReference>
<feature type="transmembrane region" description="Helical" evidence="1">
    <location>
        <begin position="273"/>
        <end position="292"/>
    </location>
</feature>
<feature type="transmembrane region" description="Helical" evidence="1">
    <location>
        <begin position="158"/>
        <end position="179"/>
    </location>
</feature>
<sequence>MAIFEDHDCLLHVQEEDVIKQFVDSGLFISLRRKFRRMCLISRKHPLTSGYFQSHATCRNEKIRNLVHYFHTVHPFSMFDLYWQFFMFIVFASHFIVIPVDALFPVEHGMGIIFSIKFLVDMLQLMDIIKIFYTGYYNEEKSKVVLKRSTIAKRYLKTYFFFDIISSFNSYCFPFLLLLKKPANHLALSDYYSLLFLRVANRLKIVRIGRWLNILEIFRQYMGYSSYLFKGIRVVLIFIVVTFWSFSITFIIENHTNKMWGQDVPNTNLTYICESYFNATMMLLVVSYGSSINTQNQYISTIFFLCFGFGLQMFLYTQILQVWTKYANAQNKHHSLHKQFKEYMKYKVLPISLRERIFSYFEFKFHKQFFKENDINNIISRS</sequence>
<accession>A0AAV8Z0Z9</accession>
<name>A0AAV8Z0Z9_9CUCU</name>
<dbReference type="Gene3D" id="1.10.287.630">
    <property type="entry name" value="Helix hairpin bin"/>
    <property type="match status" value="1"/>
</dbReference>
<evidence type="ECO:0000256" key="1">
    <source>
        <dbReference type="SAM" id="Phobius"/>
    </source>
</evidence>
<dbReference type="PANTHER" id="PTHR45689">
    <property type="entry name" value="I[[H]] CHANNEL, ISOFORM E"/>
    <property type="match status" value="1"/>
</dbReference>
<dbReference type="Gene3D" id="1.10.287.70">
    <property type="match status" value="1"/>
</dbReference>
<proteinExistence type="predicted"/>
<dbReference type="GO" id="GO:0005249">
    <property type="term" value="F:voltage-gated potassium channel activity"/>
    <property type="evidence" value="ECO:0007669"/>
    <property type="project" value="TreeGrafter"/>
</dbReference>
<feature type="transmembrane region" description="Helical" evidence="1">
    <location>
        <begin position="81"/>
        <end position="100"/>
    </location>
</feature>
<evidence type="ECO:0000313" key="2">
    <source>
        <dbReference type="EMBL" id="KAJ8956731.1"/>
    </source>
</evidence>
<dbReference type="GO" id="GO:0098855">
    <property type="term" value="C:HCN channel complex"/>
    <property type="evidence" value="ECO:0007669"/>
    <property type="project" value="TreeGrafter"/>
</dbReference>
<evidence type="ECO:0008006" key="4">
    <source>
        <dbReference type="Google" id="ProtNLM"/>
    </source>
</evidence>
<gene>
    <name evidence="2" type="ORF">NQ318_014087</name>
</gene>
<dbReference type="GO" id="GO:0003254">
    <property type="term" value="P:regulation of membrane depolarization"/>
    <property type="evidence" value="ECO:0007669"/>
    <property type="project" value="TreeGrafter"/>
</dbReference>
<keyword evidence="1" id="KW-0472">Membrane</keyword>
<keyword evidence="1" id="KW-0812">Transmembrane</keyword>
<dbReference type="EMBL" id="JAPWTK010000028">
    <property type="protein sequence ID" value="KAJ8956731.1"/>
    <property type="molecule type" value="Genomic_DNA"/>
</dbReference>
<keyword evidence="3" id="KW-1185">Reference proteome</keyword>
<organism evidence="2 3">
    <name type="scientific">Aromia moschata</name>
    <dbReference type="NCBI Taxonomy" id="1265417"/>
    <lineage>
        <taxon>Eukaryota</taxon>
        <taxon>Metazoa</taxon>
        <taxon>Ecdysozoa</taxon>
        <taxon>Arthropoda</taxon>
        <taxon>Hexapoda</taxon>
        <taxon>Insecta</taxon>
        <taxon>Pterygota</taxon>
        <taxon>Neoptera</taxon>
        <taxon>Endopterygota</taxon>
        <taxon>Coleoptera</taxon>
        <taxon>Polyphaga</taxon>
        <taxon>Cucujiformia</taxon>
        <taxon>Chrysomeloidea</taxon>
        <taxon>Cerambycidae</taxon>
        <taxon>Cerambycinae</taxon>
        <taxon>Callichromatini</taxon>
        <taxon>Aromia</taxon>
    </lineage>
</organism>
<dbReference type="Proteomes" id="UP001162162">
    <property type="component" value="Unassembled WGS sequence"/>
</dbReference>
<protein>
    <recommendedName>
        <fullName evidence="4">Ion transport domain-containing protein</fullName>
    </recommendedName>
</protein>
<dbReference type="GO" id="GO:0035725">
    <property type="term" value="P:sodium ion transmembrane transport"/>
    <property type="evidence" value="ECO:0007669"/>
    <property type="project" value="TreeGrafter"/>
</dbReference>
<evidence type="ECO:0000313" key="3">
    <source>
        <dbReference type="Proteomes" id="UP001162162"/>
    </source>
</evidence>
<feature type="transmembrane region" description="Helical" evidence="1">
    <location>
        <begin position="231"/>
        <end position="252"/>
    </location>
</feature>
<dbReference type="AlphaFoldDB" id="A0AAV8Z0Z9"/>
<dbReference type="SUPFAM" id="SSF81324">
    <property type="entry name" value="Voltage-gated potassium channels"/>
    <property type="match status" value="1"/>
</dbReference>
<feature type="transmembrane region" description="Helical" evidence="1">
    <location>
        <begin position="298"/>
        <end position="316"/>
    </location>
</feature>
<dbReference type="InterPro" id="IPR051413">
    <property type="entry name" value="K/Na_HCN_channel"/>
</dbReference>
<feature type="transmembrane region" description="Helical" evidence="1">
    <location>
        <begin position="112"/>
        <end position="137"/>
    </location>
</feature>
<reference evidence="2" key="1">
    <citation type="journal article" date="2023" name="Insect Mol. Biol.">
        <title>Genome sequencing provides insights into the evolution of gene families encoding plant cell wall-degrading enzymes in longhorned beetles.</title>
        <authorList>
            <person name="Shin N.R."/>
            <person name="Okamura Y."/>
            <person name="Kirsch R."/>
            <person name="Pauchet Y."/>
        </authorList>
    </citation>
    <scope>NUCLEOTIDE SEQUENCE</scope>
    <source>
        <strain evidence="2">AMC_N1</strain>
    </source>
</reference>